<gene>
    <name evidence="1" type="ORF">NSMM_150097</name>
</gene>
<keyword evidence="2" id="KW-1185">Reference proteome</keyword>
<organism evidence="1 2">
    <name type="scientific">Nitrosomonas mobilis</name>
    <dbReference type="NCBI Taxonomy" id="51642"/>
    <lineage>
        <taxon>Bacteria</taxon>
        <taxon>Pseudomonadati</taxon>
        <taxon>Pseudomonadota</taxon>
        <taxon>Betaproteobacteria</taxon>
        <taxon>Nitrosomonadales</taxon>
        <taxon>Nitrosomonadaceae</taxon>
        <taxon>Nitrosomonas</taxon>
    </lineage>
</organism>
<evidence type="ECO:0008006" key="3">
    <source>
        <dbReference type="Google" id="ProtNLM"/>
    </source>
</evidence>
<dbReference type="RefSeq" id="WP_090283765.1">
    <property type="nucleotide sequence ID" value="NZ_FMWO01000020.1"/>
</dbReference>
<protein>
    <recommendedName>
        <fullName evidence="3">Hpr(Ser) kinase/phosphatase</fullName>
    </recommendedName>
</protein>
<dbReference type="InterPro" id="IPR027417">
    <property type="entry name" value="P-loop_NTPase"/>
</dbReference>
<dbReference type="SUPFAM" id="SSF53795">
    <property type="entry name" value="PEP carboxykinase-like"/>
    <property type="match status" value="1"/>
</dbReference>
<reference evidence="1 2" key="1">
    <citation type="submission" date="2016-10" db="EMBL/GenBank/DDBJ databases">
        <authorList>
            <person name="de Groot N.N."/>
        </authorList>
    </citation>
    <scope>NUCLEOTIDE SEQUENCE [LARGE SCALE GENOMIC DNA]</scope>
    <source>
        <strain evidence="1">1</strain>
    </source>
</reference>
<accession>A0A1G5SD55</accession>
<dbReference type="Proteomes" id="UP000198729">
    <property type="component" value="Unassembled WGS sequence"/>
</dbReference>
<name>A0A1G5SD55_9PROT</name>
<evidence type="ECO:0000313" key="1">
    <source>
        <dbReference type="EMBL" id="SCZ84359.1"/>
    </source>
</evidence>
<dbReference type="Gene3D" id="3.40.50.300">
    <property type="entry name" value="P-loop containing nucleotide triphosphate hydrolases"/>
    <property type="match status" value="1"/>
</dbReference>
<evidence type="ECO:0000313" key="2">
    <source>
        <dbReference type="Proteomes" id="UP000198729"/>
    </source>
</evidence>
<dbReference type="AlphaFoldDB" id="A0A1G5SD55"/>
<dbReference type="InterPro" id="IPR027600">
    <property type="entry name" value="HprK-rel_A"/>
</dbReference>
<sequence>MKVEQLSLEEFRARLGSKNGLRIQFGPFVVRIQSFLPSLANPLYRLYAFYTLANDDIAEFHVQIVSKRSLRRPFTPFVQFLVDGQAPFPAAPVHHALTMLEWGINLAIAVRVNHFLLFHCAAVERNGHVLLLPAWPGSGKTTLCAALIHHGYRLFSDEFGLMHVQSGNFFPLPRLMPLKNQAIGAIRDFLPEVTLGPEIHGTLKGTVAHVRPPEASIDREDEPAIPRWIVFPKWTAHQPLQLEEMPRSEAFLLLASNAFNYEVLGEVAFDAVTGLIQRCECRKLVYSDFDSALVALNALTDD</sequence>
<dbReference type="OrthoDB" id="4544211at2"/>
<dbReference type="EMBL" id="FMWO01000020">
    <property type="protein sequence ID" value="SCZ84359.1"/>
    <property type="molecule type" value="Genomic_DNA"/>
</dbReference>
<proteinExistence type="predicted"/>
<dbReference type="STRING" id="51642.NSMM_150097"/>
<dbReference type="NCBIfam" id="TIGR04352">
    <property type="entry name" value="HprK_rel_A"/>
    <property type="match status" value="1"/>
</dbReference>